<proteinExistence type="predicted"/>
<dbReference type="EMBL" id="SOCP01000043">
    <property type="protein sequence ID" value="TDV34214.1"/>
    <property type="molecule type" value="Genomic_DNA"/>
</dbReference>
<dbReference type="Proteomes" id="UP000294927">
    <property type="component" value="Unassembled WGS sequence"/>
</dbReference>
<evidence type="ECO:0000313" key="2">
    <source>
        <dbReference type="EMBL" id="TDV34214.1"/>
    </source>
</evidence>
<sequence>MTRRRTWWHGLSVSALLVALALPWLVCTPGTATAPSGFTGHHDAQYPAAGSHEAAVWAVPGATFVPVGAGPDAVHPGASPRQTPAALDRAEDTTAATLTARTPAAARGRSPPLATS</sequence>
<evidence type="ECO:0000256" key="1">
    <source>
        <dbReference type="SAM" id="MobiDB-lite"/>
    </source>
</evidence>
<evidence type="ECO:0000313" key="3">
    <source>
        <dbReference type="Proteomes" id="UP000294927"/>
    </source>
</evidence>
<feature type="compositionally biased region" description="Low complexity" evidence="1">
    <location>
        <begin position="93"/>
        <end position="106"/>
    </location>
</feature>
<accession>A0A4R7UPS4</accession>
<feature type="region of interest" description="Disordered" evidence="1">
    <location>
        <begin position="70"/>
        <end position="116"/>
    </location>
</feature>
<reference evidence="2 3" key="1">
    <citation type="submission" date="2019-03" db="EMBL/GenBank/DDBJ databases">
        <title>Genomic Encyclopedia of Archaeal and Bacterial Type Strains, Phase II (KMG-II): from individual species to whole genera.</title>
        <authorList>
            <person name="Goeker M."/>
        </authorList>
    </citation>
    <scope>NUCLEOTIDE SEQUENCE [LARGE SCALE GENOMIC DNA]</scope>
    <source>
        <strain evidence="2 3">DSM 45499</strain>
    </source>
</reference>
<dbReference type="RefSeq" id="WP_133909546.1">
    <property type="nucleotide sequence ID" value="NZ_SOCP01000043.1"/>
</dbReference>
<gene>
    <name evidence="2" type="ORF">CLV71_1433</name>
</gene>
<dbReference type="AlphaFoldDB" id="A0A4R7UPS4"/>
<protein>
    <submittedName>
        <fullName evidence="2">Uncharacterized protein</fullName>
    </submittedName>
</protein>
<keyword evidence="3" id="KW-1185">Reference proteome</keyword>
<comment type="caution">
    <text evidence="2">The sequence shown here is derived from an EMBL/GenBank/DDBJ whole genome shotgun (WGS) entry which is preliminary data.</text>
</comment>
<name>A0A4R7UPS4_9PSEU</name>
<organism evidence="2 3">
    <name type="scientific">Actinophytocola oryzae</name>
    <dbReference type="NCBI Taxonomy" id="502181"/>
    <lineage>
        <taxon>Bacteria</taxon>
        <taxon>Bacillati</taxon>
        <taxon>Actinomycetota</taxon>
        <taxon>Actinomycetes</taxon>
        <taxon>Pseudonocardiales</taxon>
        <taxon>Pseudonocardiaceae</taxon>
    </lineage>
</organism>